<dbReference type="CDD" id="cd02968">
    <property type="entry name" value="SCO"/>
    <property type="match status" value="1"/>
</dbReference>
<dbReference type="PROSITE" id="PS51352">
    <property type="entry name" value="THIOREDOXIN_2"/>
    <property type="match status" value="1"/>
</dbReference>
<feature type="domain" description="Thioredoxin" evidence="5">
    <location>
        <begin position="21"/>
        <end position="186"/>
    </location>
</feature>
<dbReference type="InterPro" id="IPR036249">
    <property type="entry name" value="Thioredoxin-like_sf"/>
</dbReference>
<feature type="disulfide bond" description="Redox-active" evidence="4">
    <location>
        <begin position="61"/>
        <end position="65"/>
    </location>
</feature>
<feature type="binding site" evidence="3">
    <location>
        <position position="61"/>
    </location>
    <ligand>
        <name>Cu cation</name>
        <dbReference type="ChEBI" id="CHEBI:23378"/>
    </ligand>
</feature>
<dbReference type="GO" id="GO:0046872">
    <property type="term" value="F:metal ion binding"/>
    <property type="evidence" value="ECO:0007669"/>
    <property type="project" value="UniProtKB-KW"/>
</dbReference>
<dbReference type="InterPro" id="IPR003782">
    <property type="entry name" value="SCO1/SenC"/>
</dbReference>
<organism evidence="6 7">
    <name type="scientific">Candidatus Glomeribacter gigasporarum BEG34</name>
    <dbReference type="NCBI Taxonomy" id="1070319"/>
    <lineage>
        <taxon>Bacteria</taxon>
        <taxon>Pseudomonadati</taxon>
        <taxon>Pseudomonadota</taxon>
        <taxon>Betaproteobacteria</taxon>
        <taxon>Burkholderiales</taxon>
        <taxon>Burkholderiaceae</taxon>
        <taxon>Candidatus Glomeribacter</taxon>
    </lineage>
</organism>
<evidence type="ECO:0000259" key="5">
    <source>
        <dbReference type="PROSITE" id="PS51352"/>
    </source>
</evidence>
<feature type="binding site" evidence="3">
    <location>
        <position position="151"/>
    </location>
    <ligand>
        <name>Cu cation</name>
        <dbReference type="ChEBI" id="CHEBI:23378"/>
    </ligand>
</feature>
<dbReference type="PANTHER" id="PTHR12151:SF25">
    <property type="entry name" value="LINALOOL DEHYDRATASE_ISOMERASE DOMAIN-CONTAINING PROTEIN"/>
    <property type="match status" value="1"/>
</dbReference>
<evidence type="ECO:0000256" key="2">
    <source>
        <dbReference type="ARBA" id="ARBA00023008"/>
    </source>
</evidence>
<evidence type="ECO:0000256" key="4">
    <source>
        <dbReference type="PIRSR" id="PIRSR603782-2"/>
    </source>
</evidence>
<dbReference type="Proteomes" id="UP000054051">
    <property type="component" value="Unassembled WGS sequence"/>
</dbReference>
<evidence type="ECO:0000313" key="7">
    <source>
        <dbReference type="Proteomes" id="UP000054051"/>
    </source>
</evidence>
<keyword evidence="7" id="KW-1185">Reference proteome</keyword>
<gene>
    <name evidence="6" type="ORF">CAGGBEG34_200101</name>
</gene>
<feature type="binding site" evidence="3">
    <location>
        <position position="65"/>
    </location>
    <ligand>
        <name>Cu cation</name>
        <dbReference type="ChEBI" id="CHEBI:23378"/>
    </ligand>
</feature>
<comment type="similarity">
    <text evidence="1">Belongs to the SCO1/2 family.</text>
</comment>
<comment type="caution">
    <text evidence="6">The sequence shown here is derived from an EMBL/GenBank/DDBJ whole genome shotgun (WGS) entry which is preliminary data.</text>
</comment>
<dbReference type="eggNOG" id="COG1999">
    <property type="taxonomic scope" value="Bacteria"/>
</dbReference>
<dbReference type="Gene3D" id="3.40.30.10">
    <property type="entry name" value="Glutaredoxin"/>
    <property type="match status" value="1"/>
</dbReference>
<dbReference type="InterPro" id="IPR013766">
    <property type="entry name" value="Thioredoxin_domain"/>
</dbReference>
<accession>G2J8K0</accession>
<protein>
    <submittedName>
        <fullName evidence="6">SCO1/SenC family protein</fullName>
    </submittedName>
</protein>
<keyword evidence="4" id="KW-1015">Disulfide bond</keyword>
<dbReference type="PANTHER" id="PTHR12151">
    <property type="entry name" value="ELECTRON TRANSPORT PROTIN SCO1/SENC FAMILY MEMBER"/>
    <property type="match status" value="1"/>
</dbReference>
<keyword evidence="3" id="KW-0479">Metal-binding</keyword>
<sequence length="189" mass="21187">MAAALLALFLGCQRNEPWQLTNVRGHLPDLKFSLTSDQGHPVTEQAFQHKVALVYFGYTHCPDVCPGTLARLMSALQKLGNDARDVRILFISVDPARDTPKAMRAYVQAFDVRHIIGLTGSPRQIEALARRYRVSYQRAPGYSDQSYEVMHSPTVYIFDQNQRARLIAKPADSAGQIAHDIRALIHNSD</sequence>
<dbReference type="AlphaFoldDB" id="G2J8K0"/>
<dbReference type="STRING" id="1070319.CAGGBEG34_200101"/>
<evidence type="ECO:0000256" key="3">
    <source>
        <dbReference type="PIRSR" id="PIRSR603782-1"/>
    </source>
</evidence>
<dbReference type="SUPFAM" id="SSF52833">
    <property type="entry name" value="Thioredoxin-like"/>
    <property type="match status" value="1"/>
</dbReference>
<name>G2J8K0_9BURK</name>
<dbReference type="FunFam" id="3.40.30.10:FF:000013">
    <property type="entry name" value="Blast:Protein SCO1 homolog, mitochondrial"/>
    <property type="match status" value="1"/>
</dbReference>
<dbReference type="EMBL" id="CAFB01000037">
    <property type="protein sequence ID" value="CCD29097.1"/>
    <property type="molecule type" value="Genomic_DNA"/>
</dbReference>
<dbReference type="RefSeq" id="WP_006682336.1">
    <property type="nucleotide sequence ID" value="NZ_CAFB01000037.1"/>
</dbReference>
<keyword evidence="2 3" id="KW-0186">Copper</keyword>
<evidence type="ECO:0000313" key="6">
    <source>
        <dbReference type="EMBL" id="CCD29097.1"/>
    </source>
</evidence>
<evidence type="ECO:0000256" key="1">
    <source>
        <dbReference type="ARBA" id="ARBA00010996"/>
    </source>
</evidence>
<reference evidence="6 7" key="1">
    <citation type="submission" date="2011-08" db="EMBL/GenBank/DDBJ databases">
        <title>The genome of the obligate endobacterium of an arbuscular mycorrhizal fungus reveals an interphylum network of nutritional interactions.</title>
        <authorList>
            <person name="Ghignone S."/>
            <person name="Salvioli A."/>
            <person name="Anca I."/>
            <person name="Lumini E."/>
            <person name="Ortu G."/>
            <person name="Petiti L."/>
            <person name="Cruveiller S."/>
            <person name="Bianciotto V."/>
            <person name="Piffanelli P."/>
            <person name="Lanfranco L."/>
            <person name="Bonfante P."/>
        </authorList>
    </citation>
    <scope>NUCLEOTIDE SEQUENCE [LARGE SCALE GENOMIC DNA]</scope>
    <source>
        <strain evidence="6 7">BEG34</strain>
    </source>
</reference>
<proteinExistence type="inferred from homology"/>
<dbReference type="Pfam" id="PF02630">
    <property type="entry name" value="SCO1-SenC"/>
    <property type="match status" value="1"/>
</dbReference>